<dbReference type="PROSITE" id="PS01241">
    <property type="entry name" value="LINK_1"/>
    <property type="match status" value="1"/>
</dbReference>
<dbReference type="FunCoup" id="A0A8I3NYL9">
    <property type="interactions" value="26"/>
</dbReference>
<dbReference type="Proteomes" id="UP000805418">
    <property type="component" value="Chromosome 21"/>
</dbReference>
<evidence type="ECO:0000313" key="20">
    <source>
        <dbReference type="Proteomes" id="UP000805418"/>
    </source>
</evidence>
<dbReference type="GO" id="GO:0004888">
    <property type="term" value="F:transmembrane signaling receptor activity"/>
    <property type="evidence" value="ECO:0000318"/>
    <property type="project" value="GO_Central"/>
</dbReference>
<feature type="compositionally biased region" description="Basic and acidic residues" evidence="16">
    <location>
        <begin position="315"/>
        <end position="345"/>
    </location>
</feature>
<protein>
    <recommendedName>
        <fullName evidence="12">Lymphatic vessel endothelial hyaluronic acid receptor 1</fullName>
    </recommendedName>
    <alternativeName>
        <fullName evidence="14">Cell surface retention sequence-binding protein 1</fullName>
    </alternativeName>
    <alternativeName>
        <fullName evidence="13">Extracellular link domain-containing protein 1</fullName>
    </alternativeName>
</protein>
<evidence type="ECO:0000256" key="10">
    <source>
        <dbReference type="ARBA" id="ARBA00057127"/>
    </source>
</evidence>
<evidence type="ECO:0000256" key="16">
    <source>
        <dbReference type="SAM" id="MobiDB-lite"/>
    </source>
</evidence>
<dbReference type="FunFam" id="3.10.100.10:FF:000057">
    <property type="entry name" value="Lymphatic vessel endothelial hyaluronic acid receptor 1"/>
    <property type="match status" value="1"/>
</dbReference>
<comment type="caution">
    <text evidence="15">Lacks conserved residue(s) required for the propagation of feature annotation.</text>
</comment>
<feature type="disulfide bond" evidence="15">
    <location>
        <begin position="119"/>
        <end position="140"/>
    </location>
</feature>
<dbReference type="InterPro" id="IPR000538">
    <property type="entry name" value="Link_dom"/>
</dbReference>
<keyword evidence="4" id="KW-0732">Signal</keyword>
<dbReference type="GO" id="GO:0007155">
    <property type="term" value="P:cell adhesion"/>
    <property type="evidence" value="ECO:0007669"/>
    <property type="project" value="InterPro"/>
</dbReference>
<evidence type="ECO:0000256" key="3">
    <source>
        <dbReference type="ARBA" id="ARBA00022692"/>
    </source>
</evidence>
<dbReference type="PANTHER" id="PTHR10225">
    <property type="entry name" value="HYALURONAN RECEPTOR"/>
    <property type="match status" value="1"/>
</dbReference>
<name>A0A8I3NYL9_CANLF</name>
<keyword evidence="6 17" id="KW-0472">Membrane</keyword>
<keyword evidence="8" id="KW-0675">Receptor</keyword>
<dbReference type="Ensembl" id="ENSCAFT00845026314.1">
    <property type="protein sequence ID" value="ENSCAFP00845020747.1"/>
    <property type="gene ID" value="ENSCAFG00845014712.1"/>
</dbReference>
<dbReference type="AlphaFoldDB" id="A0A8I3NYL9"/>
<evidence type="ECO:0000256" key="12">
    <source>
        <dbReference type="ARBA" id="ARBA00074556"/>
    </source>
</evidence>
<evidence type="ECO:0000256" key="2">
    <source>
        <dbReference type="ARBA" id="ARBA00022448"/>
    </source>
</evidence>
<comment type="function">
    <text evidence="10">Ligand-specific transporter trafficking between intracellular organelles (TGN) and the plasma membrane. Plays a role in autocrine regulation of cell growth mediated by growth regulators containing cell surface retention sequence binding (CRS). May act as a hyaluronan (HA) transporter, either mediating its uptake for catabolism within lymphatic endothelial cells themselves, or its transport into the lumen of afferent lymphatic vessels for subsequent re-uptake and degradation in lymph nodes. Binds to pericelluar hyaluronan matrices deposited on the surface of leukocytes and facilitates cell adhesion and migration through lymphatic endothelium.</text>
</comment>
<dbReference type="InterPro" id="IPR016186">
    <property type="entry name" value="C-type_lectin-like/link_sf"/>
</dbReference>
<dbReference type="Reactome" id="R-CFA-2160916">
    <property type="pathway name" value="Hyaluronan degradation"/>
</dbReference>
<dbReference type="InterPro" id="IPR016187">
    <property type="entry name" value="CTDL_fold"/>
</dbReference>
<evidence type="ECO:0000256" key="6">
    <source>
        <dbReference type="ARBA" id="ARBA00023136"/>
    </source>
</evidence>
<evidence type="ECO:0000256" key="11">
    <source>
        <dbReference type="ARBA" id="ARBA00063369"/>
    </source>
</evidence>
<keyword evidence="9" id="KW-0325">Glycoprotein</keyword>
<comment type="subunit">
    <text evidence="11">Homodimer; disulfide-linked. Interacts with PDGFB and IGFBP3. Forms a transient ternary complex with PDGFB and PDGFRB in TGN.</text>
</comment>
<evidence type="ECO:0000313" key="19">
    <source>
        <dbReference type="Ensembl" id="ENSCAFP00845020747.1"/>
    </source>
</evidence>
<dbReference type="InterPro" id="IPR043210">
    <property type="entry name" value="CD44_antigen-like"/>
</dbReference>
<dbReference type="Pfam" id="PF00193">
    <property type="entry name" value="Xlink"/>
    <property type="match status" value="1"/>
</dbReference>
<dbReference type="CDD" id="cd03516">
    <property type="entry name" value="Link_domain_CD44_like"/>
    <property type="match status" value="1"/>
</dbReference>
<feature type="domain" description="Link" evidence="18">
    <location>
        <begin position="74"/>
        <end position="164"/>
    </location>
</feature>
<feature type="transmembrane region" description="Helical" evidence="17">
    <location>
        <begin position="275"/>
        <end position="295"/>
    </location>
</feature>
<dbReference type="GO" id="GO:0030214">
    <property type="term" value="P:hyaluronan catabolic process"/>
    <property type="evidence" value="ECO:0007669"/>
    <property type="project" value="Ensembl"/>
</dbReference>
<dbReference type="SUPFAM" id="SSF56436">
    <property type="entry name" value="C-type lectin-like"/>
    <property type="match status" value="1"/>
</dbReference>
<dbReference type="GO" id="GO:0005540">
    <property type="term" value="F:hyaluronic acid binding"/>
    <property type="evidence" value="ECO:0000318"/>
    <property type="project" value="GO_Central"/>
</dbReference>
<sequence length="358" mass="39283">MNSGTKLNEHESGFFPRASSDHPGCFSSAEGVGIMAKCFSLVLLLASIWTTRLLVHATLRVEELSISGPCRIVGVTLVNKKTIQQLNFTEAQEACRLMGLTLASKDQVEAARRSGFETCSYGWVADKLLVIPRILPNPKCGKNGIGVLVWRNSLSKKFLAYCYNSSDTWINSCIPEIITTTDPIFNIQETIYTTEMIVSDSTYSASSTDAPYSATPTLAPTSALASTSTRRKRKLICVTEAFVETSTVSTETESYIENKAAFKNEVVGFGGVPTALLVLALLFFAAAAGLAVCYVKRYVKTFPFTNKNQQKEMIETKVVKEEKADDSNPNEESKKTDKKPEEPKSPTKTTVRCMEAEV</sequence>
<evidence type="ECO:0000256" key="9">
    <source>
        <dbReference type="ARBA" id="ARBA00023180"/>
    </source>
</evidence>
<dbReference type="GO" id="GO:0038024">
    <property type="term" value="F:cargo receptor activity"/>
    <property type="evidence" value="ECO:0007669"/>
    <property type="project" value="Ensembl"/>
</dbReference>
<reference evidence="19" key="1">
    <citation type="submission" date="2020-03" db="EMBL/GenBank/DDBJ databases">
        <title>Long-read based genome assembly of a Labrador retriever dog.</title>
        <authorList>
            <person name="Eory L."/>
            <person name="Zhang W."/>
            <person name="Schoenebeck J."/>
        </authorList>
    </citation>
    <scope>NUCLEOTIDE SEQUENCE [LARGE SCALE GENOMIC DNA]</scope>
    <source>
        <strain evidence="19">Labrador retriever</strain>
    </source>
</reference>
<dbReference type="GO" id="GO:0005886">
    <property type="term" value="C:plasma membrane"/>
    <property type="evidence" value="ECO:0000318"/>
    <property type="project" value="GO_Central"/>
</dbReference>
<keyword evidence="5 17" id="KW-1133">Transmembrane helix</keyword>
<evidence type="ECO:0000256" key="8">
    <source>
        <dbReference type="ARBA" id="ARBA00023170"/>
    </source>
</evidence>
<evidence type="ECO:0000256" key="4">
    <source>
        <dbReference type="ARBA" id="ARBA00022729"/>
    </source>
</evidence>
<evidence type="ECO:0000256" key="17">
    <source>
        <dbReference type="SAM" id="Phobius"/>
    </source>
</evidence>
<reference evidence="19" key="3">
    <citation type="submission" date="2025-09" db="UniProtKB">
        <authorList>
            <consortium name="Ensembl"/>
        </authorList>
    </citation>
    <scope>IDENTIFICATION</scope>
    <source>
        <strain evidence="19">Boxer</strain>
    </source>
</reference>
<evidence type="ECO:0000259" key="18">
    <source>
        <dbReference type="PROSITE" id="PS50963"/>
    </source>
</evidence>
<dbReference type="SMART" id="SM00445">
    <property type="entry name" value="LINK"/>
    <property type="match status" value="1"/>
</dbReference>
<feature type="region of interest" description="Disordered" evidence="16">
    <location>
        <begin position="315"/>
        <end position="358"/>
    </location>
</feature>
<comment type="subcellular location">
    <subcellularLocation>
        <location evidence="1">Membrane</location>
        <topology evidence="1">Single-pass membrane protein</topology>
    </subcellularLocation>
</comment>
<keyword evidence="2" id="KW-0813">Transport</keyword>
<dbReference type="GeneTree" id="ENSGT00530000063822"/>
<dbReference type="GO" id="GO:0002693">
    <property type="term" value="P:positive regulation of cellular extravasation"/>
    <property type="evidence" value="ECO:0007669"/>
    <property type="project" value="Ensembl"/>
</dbReference>
<evidence type="ECO:0000256" key="14">
    <source>
        <dbReference type="ARBA" id="ARBA00081249"/>
    </source>
</evidence>
<proteinExistence type="predicted"/>
<accession>A0A8I3NYL9</accession>
<keyword evidence="3 17" id="KW-0812">Transmembrane</keyword>
<reference evidence="19" key="2">
    <citation type="submission" date="2025-08" db="UniProtKB">
        <authorList>
            <consortium name="Ensembl"/>
        </authorList>
    </citation>
    <scope>IDENTIFICATION</scope>
    <source>
        <strain evidence="19">Boxer</strain>
    </source>
</reference>
<evidence type="ECO:0000256" key="5">
    <source>
        <dbReference type="ARBA" id="ARBA00022989"/>
    </source>
</evidence>
<dbReference type="PANTHER" id="PTHR10225:SF2">
    <property type="entry name" value="LYMPHATIC VESSEL ENDOTHELIAL HYALURONIC ACID RECEPTOR 1"/>
    <property type="match status" value="1"/>
</dbReference>
<evidence type="ECO:0000256" key="13">
    <source>
        <dbReference type="ARBA" id="ARBA00078806"/>
    </source>
</evidence>
<evidence type="ECO:0000256" key="1">
    <source>
        <dbReference type="ARBA" id="ARBA00004167"/>
    </source>
</evidence>
<gene>
    <name evidence="19" type="primary">LYVE1</name>
</gene>
<evidence type="ECO:0000256" key="7">
    <source>
        <dbReference type="ARBA" id="ARBA00023157"/>
    </source>
</evidence>
<dbReference type="GO" id="GO:0006898">
    <property type="term" value="P:receptor-mediated endocytosis"/>
    <property type="evidence" value="ECO:0007669"/>
    <property type="project" value="Ensembl"/>
</dbReference>
<evidence type="ECO:0000256" key="15">
    <source>
        <dbReference type="PROSITE-ProRule" id="PRU00323"/>
    </source>
</evidence>
<dbReference type="Gene3D" id="3.10.100.10">
    <property type="entry name" value="Mannose-Binding Protein A, subunit A"/>
    <property type="match status" value="1"/>
</dbReference>
<dbReference type="OrthoDB" id="8952307at2759"/>
<keyword evidence="7 15" id="KW-1015">Disulfide bond</keyword>
<organism evidence="19 20">
    <name type="scientific">Canis lupus familiaris</name>
    <name type="common">Dog</name>
    <name type="synonym">Canis familiaris</name>
    <dbReference type="NCBI Taxonomy" id="9615"/>
    <lineage>
        <taxon>Eukaryota</taxon>
        <taxon>Metazoa</taxon>
        <taxon>Chordata</taxon>
        <taxon>Craniata</taxon>
        <taxon>Vertebrata</taxon>
        <taxon>Euteleostomi</taxon>
        <taxon>Mammalia</taxon>
        <taxon>Eutheria</taxon>
        <taxon>Laurasiatheria</taxon>
        <taxon>Carnivora</taxon>
        <taxon>Caniformia</taxon>
        <taxon>Canidae</taxon>
        <taxon>Canis</taxon>
    </lineage>
</organism>
<keyword evidence="20" id="KW-1185">Reference proteome</keyword>
<dbReference type="PRINTS" id="PR01265">
    <property type="entry name" value="LINKMODULE"/>
</dbReference>
<dbReference type="PROSITE" id="PS50963">
    <property type="entry name" value="LINK_2"/>
    <property type="match status" value="1"/>
</dbReference>